<keyword evidence="10 19" id="KW-0675">Receptor</keyword>
<dbReference type="PROSITE" id="PS52016">
    <property type="entry name" value="TONB_DEPENDENT_REC_3"/>
    <property type="match status" value="1"/>
</dbReference>
<evidence type="ECO:0000256" key="10">
    <source>
        <dbReference type="ARBA" id="ARBA00023170"/>
    </source>
</evidence>
<evidence type="ECO:0000313" key="20">
    <source>
        <dbReference type="Proteomes" id="UP000462621"/>
    </source>
</evidence>
<dbReference type="PANTHER" id="PTHR32552">
    <property type="entry name" value="FERRICHROME IRON RECEPTOR-RELATED"/>
    <property type="match status" value="1"/>
</dbReference>
<feature type="short sequence motif" description="TonB box" evidence="13">
    <location>
        <begin position="59"/>
        <end position="65"/>
    </location>
</feature>
<dbReference type="PROSITE" id="PS00430">
    <property type="entry name" value="TONB_DEPENDENT_REC_1"/>
    <property type="match status" value="1"/>
</dbReference>
<comment type="subcellular location">
    <subcellularLocation>
        <location evidence="1 12">Cell outer membrane</location>
        <topology evidence="1 12">Multi-pass membrane protein</topology>
    </subcellularLocation>
</comment>
<sequence>MSMKKIQRNNLAAIIGALCLGNIVSMPSLANDQVTTSQSHSSSSKRKPSTKSTVNADNTVVVYGENETQTEFRPDVLTVGPLGELALSDLPYSATVMNSAFLKDRHVKGLFDALKYDSSTQMEARGGVDVGRPQSRGVEGSVVANSHLDGMNVVVTTAQPMELYERLEIIHSLTGALYGPATPAGDFNYEFKRPTLDYLNDVSIGLDSNGAREATVDLGGTPNQYMGYRINVIKEQGDGYVSGSQIDRKAVGAAFDLHPTDKTTIELNASYYRYKKYGYPGGFYYSSSTGLPSALDATKKGYGQSFAGSDLKTTTGSFKLKHDINDNWKAEVGILGQKVDRLLMSVTNKLNSDGTFTQTITTKKTARRFKLISNEARLNGHIDTGSVEHQVTIGTTGYTWNTYSIANSSGSKVTLGNNIDIDDPQTFSQPVFYTDGDIELNSKNITQSAILGDMIKWNEQWSTLLVGSYNHFDTLNVDSANYHDDGFSSTEALIFKPIPETTTYVAYSDTLEAGQVVDDDDYKNDGETLDPYRSRQIELGLKQDLGSLDASLAAFRIKRPLAYASSDSIYRVQGMQRNYGIETALNGNVTRQVKIMANATWLDATLTDSYSDSTEGKRVVGVPEWQANVLTEYDFDVVPGLSINANVHYVGKRAGDADNDVWMSAYTTLDLGAKYITKRFYNKPLTLSLSVDNVTNKRYWAASFPRSLYGDSSAGAMAFLGAPLQAHLTASMKF</sequence>
<keyword evidence="4 12" id="KW-1134">Transmembrane beta strand</keyword>
<dbReference type="Pfam" id="PF07715">
    <property type="entry name" value="Plug"/>
    <property type="match status" value="1"/>
</dbReference>
<evidence type="ECO:0000256" key="3">
    <source>
        <dbReference type="ARBA" id="ARBA00022448"/>
    </source>
</evidence>
<dbReference type="NCBIfam" id="TIGR01783">
    <property type="entry name" value="TonB-siderophor"/>
    <property type="match status" value="1"/>
</dbReference>
<dbReference type="InterPro" id="IPR039426">
    <property type="entry name" value="TonB-dep_rcpt-like"/>
</dbReference>
<name>A0A7X4LMN9_9VIBR</name>
<reference evidence="19 20" key="1">
    <citation type="submission" date="2019-10" db="EMBL/GenBank/DDBJ databases">
        <title>Vibrio sp. nov. isolated from a shrimp pond.</title>
        <authorList>
            <person name="Gomez-Gil B."/>
            <person name="Enciso-Ibarra J."/>
            <person name="Enciso-Ibarra K."/>
            <person name="Bolan-Mejia C."/>
        </authorList>
    </citation>
    <scope>NUCLEOTIDE SEQUENCE [LARGE SCALE GENOMIC DNA]</scope>
    <source>
        <strain evidence="19 20">CAIM 722</strain>
    </source>
</reference>
<evidence type="ECO:0000256" key="5">
    <source>
        <dbReference type="ARBA" id="ARBA00022692"/>
    </source>
</evidence>
<feature type="domain" description="TonB-dependent receptor plug" evidence="18">
    <location>
        <begin position="87"/>
        <end position="185"/>
    </location>
</feature>
<dbReference type="InterPro" id="IPR010105">
    <property type="entry name" value="TonB_sidphr_rcpt"/>
</dbReference>
<evidence type="ECO:0000256" key="12">
    <source>
        <dbReference type="PROSITE-ProRule" id="PRU01360"/>
    </source>
</evidence>
<proteinExistence type="inferred from homology"/>
<evidence type="ECO:0000259" key="18">
    <source>
        <dbReference type="Pfam" id="PF07715"/>
    </source>
</evidence>
<organism evidence="19 20">
    <name type="scientific">Vibrio eleionomae</name>
    <dbReference type="NCBI Taxonomy" id="2653505"/>
    <lineage>
        <taxon>Bacteria</taxon>
        <taxon>Pseudomonadati</taxon>
        <taxon>Pseudomonadota</taxon>
        <taxon>Gammaproteobacteria</taxon>
        <taxon>Vibrionales</taxon>
        <taxon>Vibrionaceae</taxon>
        <taxon>Vibrio</taxon>
    </lineage>
</organism>
<protein>
    <submittedName>
        <fullName evidence="19">TonB-dependent siderophore receptor</fullName>
    </submittedName>
</protein>
<keyword evidence="8 13" id="KW-0798">TonB box</keyword>
<evidence type="ECO:0000256" key="16">
    <source>
        <dbReference type="SAM" id="SignalP"/>
    </source>
</evidence>
<dbReference type="AlphaFoldDB" id="A0A7X4LMN9"/>
<comment type="caution">
    <text evidence="19">The sequence shown here is derived from an EMBL/GenBank/DDBJ whole genome shotgun (WGS) entry which is preliminary data.</text>
</comment>
<dbReference type="GO" id="GO:0038023">
    <property type="term" value="F:signaling receptor activity"/>
    <property type="evidence" value="ECO:0007669"/>
    <property type="project" value="InterPro"/>
</dbReference>
<feature type="region of interest" description="Disordered" evidence="15">
    <location>
        <begin position="34"/>
        <end position="57"/>
    </location>
</feature>
<evidence type="ECO:0000256" key="4">
    <source>
        <dbReference type="ARBA" id="ARBA00022452"/>
    </source>
</evidence>
<dbReference type="CDD" id="cd01347">
    <property type="entry name" value="ligand_gated_channel"/>
    <property type="match status" value="1"/>
</dbReference>
<accession>A0A7X4LMN9</accession>
<dbReference type="GO" id="GO:0015344">
    <property type="term" value="F:siderophore uptake transmembrane transporter activity"/>
    <property type="evidence" value="ECO:0007669"/>
    <property type="project" value="TreeGrafter"/>
</dbReference>
<evidence type="ECO:0000256" key="13">
    <source>
        <dbReference type="PROSITE-ProRule" id="PRU10143"/>
    </source>
</evidence>
<comment type="similarity">
    <text evidence="2 12 14">Belongs to the TonB-dependent receptor family.</text>
</comment>
<keyword evidence="7" id="KW-0406">Ion transport</keyword>
<evidence type="ECO:0000313" key="19">
    <source>
        <dbReference type="EMBL" id="MZI94815.1"/>
    </source>
</evidence>
<dbReference type="Pfam" id="PF00593">
    <property type="entry name" value="TonB_dep_Rec_b-barrel"/>
    <property type="match status" value="1"/>
</dbReference>
<evidence type="ECO:0000256" key="8">
    <source>
        <dbReference type="ARBA" id="ARBA00023077"/>
    </source>
</evidence>
<evidence type="ECO:0000259" key="17">
    <source>
        <dbReference type="Pfam" id="PF00593"/>
    </source>
</evidence>
<evidence type="ECO:0000256" key="1">
    <source>
        <dbReference type="ARBA" id="ARBA00004571"/>
    </source>
</evidence>
<dbReference type="EMBL" id="WEKT01000037">
    <property type="protein sequence ID" value="MZI94815.1"/>
    <property type="molecule type" value="Genomic_DNA"/>
</dbReference>
<evidence type="ECO:0000256" key="11">
    <source>
        <dbReference type="ARBA" id="ARBA00023237"/>
    </source>
</evidence>
<keyword evidence="9 12" id="KW-0472">Membrane</keyword>
<feature type="chain" id="PRO_5031491046" evidence="16">
    <location>
        <begin position="31"/>
        <end position="734"/>
    </location>
</feature>
<keyword evidence="3 12" id="KW-0813">Transport</keyword>
<evidence type="ECO:0000256" key="7">
    <source>
        <dbReference type="ARBA" id="ARBA00023065"/>
    </source>
</evidence>
<dbReference type="GO" id="GO:0009279">
    <property type="term" value="C:cell outer membrane"/>
    <property type="evidence" value="ECO:0007669"/>
    <property type="project" value="UniProtKB-SubCell"/>
</dbReference>
<dbReference type="Gene3D" id="2.170.130.10">
    <property type="entry name" value="TonB-dependent receptor, plug domain"/>
    <property type="match status" value="1"/>
</dbReference>
<keyword evidence="5 12" id="KW-0812">Transmembrane</keyword>
<evidence type="ECO:0000256" key="14">
    <source>
        <dbReference type="RuleBase" id="RU003357"/>
    </source>
</evidence>
<gene>
    <name evidence="19" type="ORF">F9817_16685</name>
</gene>
<dbReference type="InterPro" id="IPR012910">
    <property type="entry name" value="Plug_dom"/>
</dbReference>
<evidence type="ECO:0000256" key="2">
    <source>
        <dbReference type="ARBA" id="ARBA00009810"/>
    </source>
</evidence>
<dbReference type="InterPro" id="IPR036942">
    <property type="entry name" value="Beta-barrel_TonB_sf"/>
</dbReference>
<evidence type="ECO:0000256" key="6">
    <source>
        <dbReference type="ARBA" id="ARBA00022729"/>
    </source>
</evidence>
<keyword evidence="6 16" id="KW-0732">Signal</keyword>
<feature type="domain" description="TonB-dependent receptor-like beta-barrel" evidence="17">
    <location>
        <begin position="260"/>
        <end position="694"/>
    </location>
</feature>
<dbReference type="Proteomes" id="UP000462621">
    <property type="component" value="Unassembled WGS sequence"/>
</dbReference>
<dbReference type="InterPro" id="IPR000531">
    <property type="entry name" value="Beta-barrel_TonB"/>
</dbReference>
<dbReference type="PANTHER" id="PTHR32552:SF82">
    <property type="entry name" value="FCUA PROTEIN"/>
    <property type="match status" value="1"/>
</dbReference>
<dbReference type="SUPFAM" id="SSF56935">
    <property type="entry name" value="Porins"/>
    <property type="match status" value="1"/>
</dbReference>
<evidence type="ECO:0000256" key="15">
    <source>
        <dbReference type="SAM" id="MobiDB-lite"/>
    </source>
</evidence>
<keyword evidence="20" id="KW-1185">Reference proteome</keyword>
<dbReference type="InterPro" id="IPR010916">
    <property type="entry name" value="TonB_box_CS"/>
</dbReference>
<dbReference type="Gene3D" id="2.40.170.20">
    <property type="entry name" value="TonB-dependent receptor, beta-barrel domain"/>
    <property type="match status" value="1"/>
</dbReference>
<dbReference type="InterPro" id="IPR037066">
    <property type="entry name" value="Plug_dom_sf"/>
</dbReference>
<feature type="signal peptide" evidence="16">
    <location>
        <begin position="1"/>
        <end position="30"/>
    </location>
</feature>
<dbReference type="GO" id="GO:0015891">
    <property type="term" value="P:siderophore transport"/>
    <property type="evidence" value="ECO:0007669"/>
    <property type="project" value="InterPro"/>
</dbReference>
<evidence type="ECO:0000256" key="9">
    <source>
        <dbReference type="ARBA" id="ARBA00023136"/>
    </source>
</evidence>
<keyword evidence="11 12" id="KW-0998">Cell outer membrane</keyword>